<dbReference type="AlphaFoldDB" id="A0A1G2PJV7"/>
<sequence length="156" mass="16568">MNSFGKYLLFIGLGVVILIAIGVFLLSGGESGTPQPKPTLPLPESSSPTLSGEGAVVVITESGFEPQTLTVPNGTTVTFRNETSRNVWPASNIHPTHTQYPGSGLHKCGSAEEPQIFDACHGLAPGESYLFTFTVSGTHQYHDHLFPTVAGQIMVE</sequence>
<dbReference type="InterPro" id="IPR008972">
    <property type="entry name" value="Cupredoxin"/>
</dbReference>
<keyword evidence="1" id="KW-1133">Transmembrane helix</keyword>
<dbReference type="SUPFAM" id="SSF49503">
    <property type="entry name" value="Cupredoxins"/>
    <property type="match status" value="1"/>
</dbReference>
<keyword evidence="1" id="KW-0812">Transmembrane</keyword>
<evidence type="ECO:0008006" key="4">
    <source>
        <dbReference type="Google" id="ProtNLM"/>
    </source>
</evidence>
<evidence type="ECO:0000313" key="2">
    <source>
        <dbReference type="EMBL" id="OHA48614.1"/>
    </source>
</evidence>
<dbReference type="Proteomes" id="UP000177629">
    <property type="component" value="Unassembled WGS sequence"/>
</dbReference>
<proteinExistence type="predicted"/>
<organism evidence="2 3">
    <name type="scientific">Candidatus Terrybacteria bacterium RIFCSPHIGHO2_01_FULL_48_17</name>
    <dbReference type="NCBI Taxonomy" id="1802362"/>
    <lineage>
        <taxon>Bacteria</taxon>
        <taxon>Candidatus Terryibacteriota</taxon>
    </lineage>
</organism>
<dbReference type="STRING" id="1802362.A2806_00445"/>
<evidence type="ECO:0000313" key="3">
    <source>
        <dbReference type="Proteomes" id="UP000177629"/>
    </source>
</evidence>
<feature type="transmembrane region" description="Helical" evidence="1">
    <location>
        <begin position="7"/>
        <end position="27"/>
    </location>
</feature>
<accession>A0A1G2PJV7</accession>
<dbReference type="Gene3D" id="2.60.40.420">
    <property type="entry name" value="Cupredoxins - blue copper proteins"/>
    <property type="match status" value="1"/>
</dbReference>
<name>A0A1G2PJV7_9BACT</name>
<dbReference type="EMBL" id="MHSS01000005">
    <property type="protein sequence ID" value="OHA48614.1"/>
    <property type="molecule type" value="Genomic_DNA"/>
</dbReference>
<evidence type="ECO:0000256" key="1">
    <source>
        <dbReference type="SAM" id="Phobius"/>
    </source>
</evidence>
<protein>
    <recommendedName>
        <fullName evidence="4">EfeO-type cupredoxin-like domain-containing protein</fullName>
    </recommendedName>
</protein>
<gene>
    <name evidence="2" type="ORF">A2806_00445</name>
</gene>
<comment type="caution">
    <text evidence="2">The sequence shown here is derived from an EMBL/GenBank/DDBJ whole genome shotgun (WGS) entry which is preliminary data.</text>
</comment>
<reference evidence="2 3" key="1">
    <citation type="journal article" date="2016" name="Nat. Commun.">
        <title>Thousands of microbial genomes shed light on interconnected biogeochemical processes in an aquifer system.</title>
        <authorList>
            <person name="Anantharaman K."/>
            <person name="Brown C.T."/>
            <person name="Hug L.A."/>
            <person name="Sharon I."/>
            <person name="Castelle C.J."/>
            <person name="Probst A.J."/>
            <person name="Thomas B.C."/>
            <person name="Singh A."/>
            <person name="Wilkins M.J."/>
            <person name="Karaoz U."/>
            <person name="Brodie E.L."/>
            <person name="Williams K.H."/>
            <person name="Hubbard S.S."/>
            <person name="Banfield J.F."/>
        </authorList>
    </citation>
    <scope>NUCLEOTIDE SEQUENCE [LARGE SCALE GENOMIC DNA]</scope>
</reference>
<keyword evidence="1" id="KW-0472">Membrane</keyword>